<dbReference type="PANTHER" id="PTHR36112:SF1">
    <property type="entry name" value="RIBOSOMAL RNA SMALL SUBUNIT METHYLTRANSFERASE J"/>
    <property type="match status" value="1"/>
</dbReference>
<dbReference type="Gene3D" id="3.40.50.150">
    <property type="entry name" value="Vaccinia Virus protein VP39"/>
    <property type="match status" value="1"/>
</dbReference>
<comment type="caution">
    <text evidence="1">The sequence shown here is derived from an EMBL/GenBank/DDBJ whole genome shotgun (WGS) entry which is preliminary data.</text>
</comment>
<dbReference type="Pfam" id="PF04445">
    <property type="entry name" value="SAM_MT"/>
    <property type="match status" value="1"/>
</dbReference>
<dbReference type="InterPro" id="IPR029063">
    <property type="entry name" value="SAM-dependent_MTases_sf"/>
</dbReference>
<dbReference type="PANTHER" id="PTHR36112">
    <property type="entry name" value="RIBOSOMAL RNA SMALL SUBUNIT METHYLTRANSFERASE J"/>
    <property type="match status" value="1"/>
</dbReference>
<reference evidence="1 2" key="1">
    <citation type="submission" date="2021-03" db="EMBL/GenBank/DDBJ databases">
        <title>Antimicrobial resistance genes in bacteria isolated from Japanese honey, and their potential for conferring macrolide and lincosamide resistance in the American foulbrood pathogen Paenibacillus larvae.</title>
        <authorList>
            <person name="Okamoto M."/>
            <person name="Kumagai M."/>
            <person name="Kanamori H."/>
            <person name="Takamatsu D."/>
        </authorList>
    </citation>
    <scope>NUCLEOTIDE SEQUENCE [LARGE SCALE GENOMIC DNA]</scope>
    <source>
        <strain evidence="1 2">J42TS3</strain>
    </source>
</reference>
<dbReference type="EMBL" id="BOSL01000007">
    <property type="protein sequence ID" value="GIP53582.1"/>
    <property type="molecule type" value="Genomic_DNA"/>
</dbReference>
<evidence type="ECO:0000313" key="1">
    <source>
        <dbReference type="EMBL" id="GIP53582.1"/>
    </source>
</evidence>
<evidence type="ECO:0008006" key="3">
    <source>
        <dbReference type="Google" id="ProtNLM"/>
    </source>
</evidence>
<accession>A0ABQ4MC68</accession>
<dbReference type="SUPFAM" id="SSF53335">
    <property type="entry name" value="S-adenosyl-L-methionine-dependent methyltransferases"/>
    <property type="match status" value="1"/>
</dbReference>
<sequence>MIITTGDHAVQEAVRRASALSKEAGVKYVPRNRTSLPKLSAQHGGTDILVILEGGARLYRPDGEAMLFHPSMAFVRAKRLIKKGESDPMLEAARVQPGDSIIDCTAGLGSDAAVFALGAGPEGRVLALEDSLSLWSLMREGFAYYVSGVKEFDEALRRITVKRAEHLELLRGLPDKSADVVYFDPMFRDPIQESSAISPLRSYANNNQLDPEAIAEACRVARKTVVLKEKKGSGEFERLGFTTQSRSHTKIVYGVISLDQ</sequence>
<dbReference type="RefSeq" id="WP_213655101.1">
    <property type="nucleotide sequence ID" value="NZ_BOSL01000007.1"/>
</dbReference>
<gene>
    <name evidence="1" type="primary">ypiP</name>
    <name evidence="1" type="ORF">J42TS3_26170</name>
</gene>
<keyword evidence="2" id="KW-1185">Reference proteome</keyword>
<organism evidence="1 2">
    <name type="scientific">Paenibacillus vini</name>
    <dbReference type="NCBI Taxonomy" id="1476024"/>
    <lineage>
        <taxon>Bacteria</taxon>
        <taxon>Bacillati</taxon>
        <taxon>Bacillota</taxon>
        <taxon>Bacilli</taxon>
        <taxon>Bacillales</taxon>
        <taxon>Paenibacillaceae</taxon>
        <taxon>Paenibacillus</taxon>
    </lineage>
</organism>
<protein>
    <recommendedName>
        <fullName evidence="3">SAM-dependent methyltransferase</fullName>
    </recommendedName>
</protein>
<dbReference type="Proteomes" id="UP000679992">
    <property type="component" value="Unassembled WGS sequence"/>
</dbReference>
<dbReference type="InterPro" id="IPR007536">
    <property type="entry name" value="16SrRNA_methylTrfase_J"/>
</dbReference>
<evidence type="ECO:0000313" key="2">
    <source>
        <dbReference type="Proteomes" id="UP000679992"/>
    </source>
</evidence>
<proteinExistence type="predicted"/>
<name>A0ABQ4MC68_9BACL</name>